<organism evidence="1 2">
    <name type="scientific">Dactylosporangium darangshiense</name>
    <dbReference type="NCBI Taxonomy" id="579108"/>
    <lineage>
        <taxon>Bacteria</taxon>
        <taxon>Bacillati</taxon>
        <taxon>Actinomycetota</taxon>
        <taxon>Actinomycetes</taxon>
        <taxon>Micromonosporales</taxon>
        <taxon>Micromonosporaceae</taxon>
        <taxon>Dactylosporangium</taxon>
    </lineage>
</organism>
<name>A0ABP8D858_9ACTN</name>
<dbReference type="EMBL" id="BAABAT010000007">
    <property type="protein sequence ID" value="GAA4249445.1"/>
    <property type="molecule type" value="Genomic_DNA"/>
</dbReference>
<evidence type="ECO:0000313" key="1">
    <source>
        <dbReference type="EMBL" id="GAA4249445.1"/>
    </source>
</evidence>
<evidence type="ECO:0008006" key="3">
    <source>
        <dbReference type="Google" id="ProtNLM"/>
    </source>
</evidence>
<protein>
    <recommendedName>
        <fullName evidence="3">DUF1963 domain-containing protein</fullName>
    </recommendedName>
</protein>
<evidence type="ECO:0000313" key="2">
    <source>
        <dbReference type="Proteomes" id="UP001500620"/>
    </source>
</evidence>
<gene>
    <name evidence="1" type="ORF">GCM10022255_033640</name>
</gene>
<proteinExistence type="predicted"/>
<sequence>MIDELVRRAGEDDEEAIDELVAIADAEPERLAPHHLRMLELDVIYPPKLYRKAGDDVVRRIVEQVDGGQPGGRLNHLLVALAHSGHPLAEEALRRWAEAPAPGWEELFVGALSYAREGGWTVDPDGRRRALCGDVAYEWLLRQAPVRADRGTCPWCASPLWTAAELDTADADVAAALAHTGWSGRLTLETCHFCSCYTTLFSRVTPDGGAAWWDGNVRPGYIGKTDEPEEPPALLPVVGPARPTPFQASAWEDGGSTLGGQPEWIQDATHPDCPGCGLAMAYVGLIGGSDLDEYGEGAYYLHVHEPCGFAAVNYQQS</sequence>
<reference evidence="2" key="1">
    <citation type="journal article" date="2019" name="Int. J. Syst. Evol. Microbiol.">
        <title>The Global Catalogue of Microorganisms (GCM) 10K type strain sequencing project: providing services to taxonomists for standard genome sequencing and annotation.</title>
        <authorList>
            <consortium name="The Broad Institute Genomics Platform"/>
            <consortium name="The Broad Institute Genome Sequencing Center for Infectious Disease"/>
            <person name="Wu L."/>
            <person name="Ma J."/>
        </authorList>
    </citation>
    <scope>NUCLEOTIDE SEQUENCE [LARGE SCALE GENOMIC DNA]</scope>
    <source>
        <strain evidence="2">JCM 17441</strain>
    </source>
</reference>
<accession>A0ABP8D858</accession>
<dbReference type="Proteomes" id="UP001500620">
    <property type="component" value="Unassembled WGS sequence"/>
</dbReference>
<comment type="caution">
    <text evidence="1">The sequence shown here is derived from an EMBL/GenBank/DDBJ whole genome shotgun (WGS) entry which is preliminary data.</text>
</comment>
<dbReference type="RefSeq" id="WP_345127787.1">
    <property type="nucleotide sequence ID" value="NZ_BAABAT010000007.1"/>
</dbReference>
<keyword evidence="2" id="KW-1185">Reference proteome</keyword>